<dbReference type="PANTHER" id="PTHR42920:SF5">
    <property type="entry name" value="EAMA DOMAIN-CONTAINING PROTEIN"/>
    <property type="match status" value="1"/>
</dbReference>
<comment type="subcellular location">
    <subcellularLocation>
        <location evidence="1">Cell membrane</location>
        <topology evidence="1">Multi-pass membrane protein</topology>
    </subcellularLocation>
</comment>
<protein>
    <submittedName>
        <fullName evidence="8">EamA-like transporter family protein</fullName>
    </submittedName>
</protein>
<evidence type="ECO:0000256" key="1">
    <source>
        <dbReference type="ARBA" id="ARBA00004651"/>
    </source>
</evidence>
<comment type="caution">
    <text evidence="8">The sequence shown here is derived from an EMBL/GenBank/DDBJ whole genome shotgun (WGS) entry which is preliminary data.</text>
</comment>
<evidence type="ECO:0000256" key="3">
    <source>
        <dbReference type="ARBA" id="ARBA00022692"/>
    </source>
</evidence>
<dbReference type="SUPFAM" id="SSF103481">
    <property type="entry name" value="Multidrug resistance efflux transporter EmrE"/>
    <property type="match status" value="2"/>
</dbReference>
<feature type="transmembrane region" description="Helical" evidence="6">
    <location>
        <begin position="33"/>
        <end position="53"/>
    </location>
</feature>
<feature type="transmembrane region" description="Helical" evidence="6">
    <location>
        <begin position="69"/>
        <end position="91"/>
    </location>
</feature>
<dbReference type="InterPro" id="IPR000620">
    <property type="entry name" value="EamA_dom"/>
</dbReference>
<feature type="transmembrane region" description="Helical" evidence="6">
    <location>
        <begin position="152"/>
        <end position="172"/>
    </location>
</feature>
<keyword evidence="5 6" id="KW-0472">Membrane</keyword>
<dbReference type="InterPro" id="IPR051258">
    <property type="entry name" value="Diverse_Substrate_Transporter"/>
</dbReference>
<dbReference type="EMBL" id="QJTF01000023">
    <property type="protein sequence ID" value="PYE86522.1"/>
    <property type="molecule type" value="Genomic_DNA"/>
</dbReference>
<dbReference type="Proteomes" id="UP000247454">
    <property type="component" value="Unassembled WGS sequence"/>
</dbReference>
<feature type="transmembrane region" description="Helical" evidence="6">
    <location>
        <begin position="179"/>
        <end position="199"/>
    </location>
</feature>
<feature type="transmembrane region" description="Helical" evidence="6">
    <location>
        <begin position="267"/>
        <end position="286"/>
    </location>
</feature>
<gene>
    <name evidence="8" type="ORF">C7477_12313</name>
</gene>
<feature type="transmembrane region" description="Helical" evidence="6">
    <location>
        <begin position="123"/>
        <end position="140"/>
    </location>
</feature>
<keyword evidence="2" id="KW-1003">Cell membrane</keyword>
<name>A0A318SYS4_9HYPH</name>
<feature type="transmembrane region" description="Helical" evidence="6">
    <location>
        <begin position="241"/>
        <end position="261"/>
    </location>
</feature>
<evidence type="ECO:0000313" key="9">
    <source>
        <dbReference type="Proteomes" id="UP000247454"/>
    </source>
</evidence>
<evidence type="ECO:0000259" key="7">
    <source>
        <dbReference type="Pfam" id="PF00892"/>
    </source>
</evidence>
<keyword evidence="3 6" id="KW-0812">Transmembrane</keyword>
<feature type="transmembrane region" description="Helical" evidence="6">
    <location>
        <begin position="97"/>
        <end position="116"/>
    </location>
</feature>
<dbReference type="Pfam" id="PF00892">
    <property type="entry name" value="EamA"/>
    <property type="match status" value="2"/>
</dbReference>
<dbReference type="PANTHER" id="PTHR42920">
    <property type="entry name" value="OS03G0707200 PROTEIN-RELATED"/>
    <property type="match status" value="1"/>
</dbReference>
<evidence type="ECO:0000313" key="8">
    <source>
        <dbReference type="EMBL" id="PYE86522.1"/>
    </source>
</evidence>
<feature type="domain" description="EamA" evidence="7">
    <location>
        <begin position="149"/>
        <end position="282"/>
    </location>
</feature>
<dbReference type="GO" id="GO:0005886">
    <property type="term" value="C:plasma membrane"/>
    <property type="evidence" value="ECO:0007669"/>
    <property type="project" value="UniProtKB-SubCell"/>
</dbReference>
<feature type="transmembrane region" description="Helical" evidence="6">
    <location>
        <begin position="205"/>
        <end position="229"/>
    </location>
</feature>
<feature type="domain" description="EamA" evidence="7">
    <location>
        <begin position="6"/>
        <end position="139"/>
    </location>
</feature>
<organism evidence="8 9">
    <name type="scientific">Phyllobacterium leguminum</name>
    <dbReference type="NCBI Taxonomy" id="314237"/>
    <lineage>
        <taxon>Bacteria</taxon>
        <taxon>Pseudomonadati</taxon>
        <taxon>Pseudomonadota</taxon>
        <taxon>Alphaproteobacteria</taxon>
        <taxon>Hyphomicrobiales</taxon>
        <taxon>Phyllobacteriaceae</taxon>
        <taxon>Phyllobacterium</taxon>
    </lineage>
</organism>
<evidence type="ECO:0000256" key="5">
    <source>
        <dbReference type="ARBA" id="ARBA00023136"/>
    </source>
</evidence>
<dbReference type="InterPro" id="IPR037185">
    <property type="entry name" value="EmrE-like"/>
</dbReference>
<proteinExistence type="predicted"/>
<evidence type="ECO:0000256" key="2">
    <source>
        <dbReference type="ARBA" id="ARBA00022475"/>
    </source>
</evidence>
<accession>A0A318SYS4</accession>
<dbReference type="OrthoDB" id="9804865at2"/>
<reference evidence="8 9" key="1">
    <citation type="submission" date="2018-06" db="EMBL/GenBank/DDBJ databases">
        <title>Genomic Encyclopedia of Type Strains, Phase III (KMG-III): the genomes of soil and plant-associated and newly described type strains.</title>
        <authorList>
            <person name="Whitman W."/>
        </authorList>
    </citation>
    <scope>NUCLEOTIDE SEQUENCE [LARGE SCALE GENOMIC DNA]</scope>
    <source>
        <strain evidence="8 9">ORS 1419</strain>
    </source>
</reference>
<dbReference type="RefSeq" id="WP_110753893.1">
    <property type="nucleotide sequence ID" value="NZ_QJTF01000023.1"/>
</dbReference>
<sequence length="296" mass="31770">MSPARANLLLLIAGAIWGFGFVAQSTAMASIAPLVFLGLRFLLATLLMLPLALRETRQAQKPLTSSDRFFFLLIGLFLFGGITAQLFGIMATSVTNAGFLTGLYVLFVPFADVILFRNWPHPVVWPSSLAALIGIWLLSGARFDSFLAPGDWMVILGATFWALQVLFISRYASRTGRPFTLSLVQFAVCAVLGLSWGVALEGIDWPAIMAAAPQILYTGIFASCVAITLQTVGLRYTAAPQAAIFLSSETLFAALFGAILLGDRLPLIGMAGCALIFAAMLAVELVPMMGKRKITP</sequence>
<evidence type="ECO:0000256" key="6">
    <source>
        <dbReference type="SAM" id="Phobius"/>
    </source>
</evidence>
<evidence type="ECO:0000256" key="4">
    <source>
        <dbReference type="ARBA" id="ARBA00022989"/>
    </source>
</evidence>
<dbReference type="AlphaFoldDB" id="A0A318SYS4"/>
<keyword evidence="9" id="KW-1185">Reference proteome</keyword>
<keyword evidence="4 6" id="KW-1133">Transmembrane helix</keyword>